<gene>
    <name evidence="1" type="ORF">C667_08158</name>
</gene>
<evidence type="ECO:0000313" key="1">
    <source>
        <dbReference type="EMBL" id="ENO97561.1"/>
    </source>
</evidence>
<sequence>MMDLANTERGAFIRAQGRRSRSARLVQLAGRVWRAWQAARPAAPRPALVFRRQVGDDGLRYMVVSAGVGRIDGR</sequence>
<protein>
    <submittedName>
        <fullName evidence="1">Uncharacterized protein</fullName>
    </submittedName>
</protein>
<evidence type="ECO:0000313" key="2">
    <source>
        <dbReference type="Proteomes" id="UP000013047"/>
    </source>
</evidence>
<dbReference type="AlphaFoldDB" id="N6YTF3"/>
<reference evidence="1 2" key="1">
    <citation type="submission" date="2012-09" db="EMBL/GenBank/DDBJ databases">
        <title>Draft Genome Sequences of 6 Strains from Genus Thauera.</title>
        <authorList>
            <person name="Liu B."/>
            <person name="Shapleigh J.P."/>
            <person name="Frostegard A.H."/>
        </authorList>
    </citation>
    <scope>NUCLEOTIDE SEQUENCE [LARGE SCALE GENOMIC DNA]</scope>
    <source>
        <strain evidence="1 2">B4P</strain>
    </source>
</reference>
<name>N6YTF3_9RHOO</name>
<comment type="caution">
    <text evidence="1">The sequence shown here is derived from an EMBL/GenBank/DDBJ whole genome shotgun (WGS) entry which is preliminary data.</text>
</comment>
<organism evidence="1 2">
    <name type="scientific">Thauera phenylacetica B4P</name>
    <dbReference type="NCBI Taxonomy" id="1234382"/>
    <lineage>
        <taxon>Bacteria</taxon>
        <taxon>Pseudomonadati</taxon>
        <taxon>Pseudomonadota</taxon>
        <taxon>Betaproteobacteria</taxon>
        <taxon>Rhodocyclales</taxon>
        <taxon>Zoogloeaceae</taxon>
        <taxon>Thauera</taxon>
    </lineage>
</organism>
<dbReference type="Proteomes" id="UP000013047">
    <property type="component" value="Unassembled WGS sequence"/>
</dbReference>
<keyword evidence="2" id="KW-1185">Reference proteome</keyword>
<accession>N6YTF3</accession>
<dbReference type="EMBL" id="AMXF01000041">
    <property type="protein sequence ID" value="ENO97561.1"/>
    <property type="molecule type" value="Genomic_DNA"/>
</dbReference>
<proteinExistence type="predicted"/>
<dbReference type="RefSeq" id="WP_004360132.1">
    <property type="nucleotide sequence ID" value="NZ_AMXF01000041.1"/>
</dbReference>